<evidence type="ECO:0000313" key="2">
    <source>
        <dbReference type="Proteomes" id="UP001057402"/>
    </source>
</evidence>
<organism evidence="1 2">
    <name type="scientific">Melastoma candidum</name>
    <dbReference type="NCBI Taxonomy" id="119954"/>
    <lineage>
        <taxon>Eukaryota</taxon>
        <taxon>Viridiplantae</taxon>
        <taxon>Streptophyta</taxon>
        <taxon>Embryophyta</taxon>
        <taxon>Tracheophyta</taxon>
        <taxon>Spermatophyta</taxon>
        <taxon>Magnoliopsida</taxon>
        <taxon>eudicotyledons</taxon>
        <taxon>Gunneridae</taxon>
        <taxon>Pentapetalae</taxon>
        <taxon>rosids</taxon>
        <taxon>malvids</taxon>
        <taxon>Myrtales</taxon>
        <taxon>Melastomataceae</taxon>
        <taxon>Melastomatoideae</taxon>
        <taxon>Melastomateae</taxon>
        <taxon>Melastoma</taxon>
    </lineage>
</organism>
<gene>
    <name evidence="1" type="ORF">MLD38_000735</name>
</gene>
<protein>
    <submittedName>
        <fullName evidence="1">Uncharacterized protein</fullName>
    </submittedName>
</protein>
<accession>A0ACB9SAZ7</accession>
<comment type="caution">
    <text evidence="1">The sequence shown here is derived from an EMBL/GenBank/DDBJ whole genome shotgun (WGS) entry which is preliminary data.</text>
</comment>
<reference evidence="2" key="1">
    <citation type="journal article" date="2023" name="Front. Plant Sci.">
        <title>Chromosomal-level genome assembly of Melastoma candidum provides insights into trichome evolution.</title>
        <authorList>
            <person name="Zhong Y."/>
            <person name="Wu W."/>
            <person name="Sun C."/>
            <person name="Zou P."/>
            <person name="Liu Y."/>
            <person name="Dai S."/>
            <person name="Zhou R."/>
        </authorList>
    </citation>
    <scope>NUCLEOTIDE SEQUENCE [LARGE SCALE GENOMIC DNA]</scope>
</reference>
<sequence>MIARIIFCIAVTLAVIAVVLLALLSPLPHRRSSRTQPTSWVAFSLYIQQPNALPSYNQPQGRSHTAGGVFTFHRTLTEGPESTSKIVGRAQGFIIPLQHFAHSGFNIIYLTFDTPDYSGSLSIEARELAEKDREELDVVGGTGDFAFARGKAIFTRTRGQFSDVDSYTYNVKLHLRFPNRSRTIPG</sequence>
<keyword evidence="2" id="KW-1185">Reference proteome</keyword>
<dbReference type="Proteomes" id="UP001057402">
    <property type="component" value="Chromosome 1"/>
</dbReference>
<dbReference type="EMBL" id="CM042880">
    <property type="protein sequence ID" value="KAI4388407.1"/>
    <property type="molecule type" value="Genomic_DNA"/>
</dbReference>
<name>A0ACB9SAZ7_9MYRT</name>
<evidence type="ECO:0000313" key="1">
    <source>
        <dbReference type="EMBL" id="KAI4388407.1"/>
    </source>
</evidence>
<proteinExistence type="predicted"/>